<dbReference type="InterPro" id="IPR018170">
    <property type="entry name" value="Aldo/ket_reductase_CS"/>
</dbReference>
<dbReference type="PROSITE" id="PS00063">
    <property type="entry name" value="ALDOKETO_REDUCTASE_3"/>
    <property type="match status" value="1"/>
</dbReference>
<evidence type="ECO:0000313" key="5">
    <source>
        <dbReference type="EMBL" id="DAD34699.1"/>
    </source>
</evidence>
<reference evidence="5 6" key="1">
    <citation type="journal article" date="2020" name="Mol. Biol. Evol.">
        <title>Distinct Expression and Methylation Patterns for Genes with Different Fates following a Single Whole-Genome Duplication in Flowering Plants.</title>
        <authorList>
            <person name="Shi T."/>
            <person name="Rahmani R.S."/>
            <person name="Gugger P.F."/>
            <person name="Wang M."/>
            <person name="Li H."/>
            <person name="Zhang Y."/>
            <person name="Li Z."/>
            <person name="Wang Q."/>
            <person name="Van de Peer Y."/>
            <person name="Marchal K."/>
            <person name="Chen J."/>
        </authorList>
    </citation>
    <scope>NUCLEOTIDE SEQUENCE [LARGE SCALE GENOMIC DNA]</scope>
    <source>
        <tissue evidence="5">Leaf</tissue>
    </source>
</reference>
<name>A0A822YTG4_NELNU</name>
<dbReference type="Pfam" id="PF00248">
    <property type="entry name" value="Aldo_ket_red"/>
    <property type="match status" value="1"/>
</dbReference>
<dbReference type="PROSITE" id="PS00798">
    <property type="entry name" value="ALDOKETO_REDUCTASE_1"/>
    <property type="match status" value="1"/>
</dbReference>
<feature type="site" description="Lowers pKa of active site Tyr" evidence="3">
    <location>
        <position position="84"/>
    </location>
</feature>
<evidence type="ECO:0000256" key="3">
    <source>
        <dbReference type="PIRSR" id="PIRSR000097-3"/>
    </source>
</evidence>
<protein>
    <recommendedName>
        <fullName evidence="4">NADP-dependent oxidoreductase domain-containing protein</fullName>
    </recommendedName>
</protein>
<accession>A0A822YTG4</accession>
<dbReference type="PANTHER" id="PTHR11732">
    <property type="entry name" value="ALDO/KETO REDUCTASE"/>
    <property type="match status" value="1"/>
</dbReference>
<dbReference type="PIRSF" id="PIRSF000097">
    <property type="entry name" value="AKR"/>
    <property type="match status" value="1"/>
</dbReference>
<proteinExistence type="predicted"/>
<dbReference type="PRINTS" id="PR00069">
    <property type="entry name" value="ALDKETRDTASE"/>
</dbReference>
<feature type="active site" description="Proton donor" evidence="1">
    <location>
        <position position="54"/>
    </location>
</feature>
<evidence type="ECO:0000256" key="1">
    <source>
        <dbReference type="PIRSR" id="PIRSR000097-1"/>
    </source>
</evidence>
<dbReference type="Proteomes" id="UP000607653">
    <property type="component" value="Unassembled WGS sequence"/>
</dbReference>
<dbReference type="EMBL" id="DUZY01000004">
    <property type="protein sequence ID" value="DAD34699.1"/>
    <property type="molecule type" value="Genomic_DNA"/>
</dbReference>
<feature type="binding site" evidence="2">
    <location>
        <position position="117"/>
    </location>
    <ligand>
        <name>substrate</name>
    </ligand>
</feature>
<keyword evidence="6" id="KW-1185">Reference proteome</keyword>
<dbReference type="SUPFAM" id="SSF51430">
    <property type="entry name" value="NAD(P)-linked oxidoreductase"/>
    <property type="match status" value="1"/>
</dbReference>
<dbReference type="PROSITE" id="PS00062">
    <property type="entry name" value="ALDOKETO_REDUCTASE_2"/>
    <property type="match status" value="1"/>
</dbReference>
<gene>
    <name evidence="5" type="ORF">HUJ06_005339</name>
</gene>
<dbReference type="GO" id="GO:0016491">
    <property type="term" value="F:oxidoreductase activity"/>
    <property type="evidence" value="ECO:0007669"/>
    <property type="project" value="InterPro"/>
</dbReference>
<dbReference type="Gene3D" id="3.20.20.100">
    <property type="entry name" value="NADP-dependent oxidoreductase domain"/>
    <property type="match status" value="2"/>
</dbReference>
<dbReference type="AlphaFoldDB" id="A0A822YTG4"/>
<organism evidence="5 6">
    <name type="scientific">Nelumbo nucifera</name>
    <name type="common">Sacred lotus</name>
    <dbReference type="NCBI Taxonomy" id="4432"/>
    <lineage>
        <taxon>Eukaryota</taxon>
        <taxon>Viridiplantae</taxon>
        <taxon>Streptophyta</taxon>
        <taxon>Embryophyta</taxon>
        <taxon>Tracheophyta</taxon>
        <taxon>Spermatophyta</taxon>
        <taxon>Magnoliopsida</taxon>
        <taxon>Proteales</taxon>
        <taxon>Nelumbonaceae</taxon>
        <taxon>Nelumbo</taxon>
    </lineage>
</organism>
<evidence type="ECO:0000259" key="4">
    <source>
        <dbReference type="Pfam" id="PF00248"/>
    </source>
</evidence>
<evidence type="ECO:0000313" key="6">
    <source>
        <dbReference type="Proteomes" id="UP000607653"/>
    </source>
</evidence>
<dbReference type="InterPro" id="IPR036812">
    <property type="entry name" value="NAD(P)_OxRdtase_dom_sf"/>
</dbReference>
<sequence>MANVPQVLLSSGYHVPLVGMGTAGYHLDASESSKLPILGAIEIGYRHFDTAAVYQSEQHLGKAIAEALRLGLIKSRDELFITSKLWCSDAHPHLVLPALRTTLRNLQLEYLDLYLIHHPVSSTPGRYDFPIKEELLPMDFKSVWAAMEECQRLGLTKSIGVSNFSCKKLESLLAVAKIPPAVNQVCLRWVYEQGVGLLVKSCSERRLEENLDIFNWALSEEESEKIGQIPQRRGLSGEVFVSENGPFNSVEDFWDGEV</sequence>
<feature type="domain" description="NADP-dependent oxidoreductase" evidence="4">
    <location>
        <begin position="19"/>
        <end position="185"/>
    </location>
</feature>
<dbReference type="InterPro" id="IPR023210">
    <property type="entry name" value="NADP_OxRdtase_dom"/>
</dbReference>
<dbReference type="InterPro" id="IPR020471">
    <property type="entry name" value="AKR"/>
</dbReference>
<comment type="caution">
    <text evidence="5">The sequence shown here is derived from an EMBL/GenBank/DDBJ whole genome shotgun (WGS) entry which is preliminary data.</text>
</comment>
<evidence type="ECO:0000256" key="2">
    <source>
        <dbReference type="PIRSR" id="PIRSR000097-2"/>
    </source>
</evidence>